<evidence type="ECO:0000313" key="3">
    <source>
        <dbReference type="Proteomes" id="UP001597033"/>
    </source>
</evidence>
<keyword evidence="1" id="KW-0812">Transmembrane</keyword>
<reference evidence="3" key="1">
    <citation type="journal article" date="2019" name="Int. J. Syst. Evol. Microbiol.">
        <title>The Global Catalogue of Microorganisms (GCM) 10K type strain sequencing project: providing services to taxonomists for standard genome sequencing and annotation.</title>
        <authorList>
            <consortium name="The Broad Institute Genomics Platform"/>
            <consortium name="The Broad Institute Genome Sequencing Center for Infectious Disease"/>
            <person name="Wu L."/>
            <person name="Ma J."/>
        </authorList>
    </citation>
    <scope>NUCLEOTIDE SEQUENCE [LARGE SCALE GENOMIC DNA]</scope>
    <source>
        <strain evidence="3">CCUG 55854</strain>
    </source>
</reference>
<sequence>MTTIPDNDNPTSLDARARRLHADALATVSPRTLARLRDARRNATTPAPSRTRAPLGPWFAGGALAAGLALAVLMLPGVMPAPDRAAPSAPAVAALPAAGSTDEPVGPLQEDPGFYLWLDSVDATALAME</sequence>
<evidence type="ECO:0000313" key="2">
    <source>
        <dbReference type="EMBL" id="MFD1041730.1"/>
    </source>
</evidence>
<evidence type="ECO:0008006" key="4">
    <source>
        <dbReference type="Google" id="ProtNLM"/>
    </source>
</evidence>
<protein>
    <recommendedName>
        <fullName evidence="4">DUF3619 family protein</fullName>
    </recommendedName>
</protein>
<keyword evidence="1" id="KW-0472">Membrane</keyword>
<keyword evidence="3" id="KW-1185">Reference proteome</keyword>
<proteinExistence type="predicted"/>
<dbReference type="RefSeq" id="WP_238394305.1">
    <property type="nucleotide sequence ID" value="NZ_JBHTKN010000002.1"/>
</dbReference>
<dbReference type="EMBL" id="JBHTKN010000002">
    <property type="protein sequence ID" value="MFD1041730.1"/>
    <property type="molecule type" value="Genomic_DNA"/>
</dbReference>
<feature type="transmembrane region" description="Helical" evidence="1">
    <location>
        <begin position="55"/>
        <end position="75"/>
    </location>
</feature>
<dbReference type="Proteomes" id="UP001597033">
    <property type="component" value="Unassembled WGS sequence"/>
</dbReference>
<evidence type="ECO:0000256" key="1">
    <source>
        <dbReference type="SAM" id="Phobius"/>
    </source>
</evidence>
<comment type="caution">
    <text evidence="2">The sequence shown here is derived from an EMBL/GenBank/DDBJ whole genome shotgun (WGS) entry which is preliminary data.</text>
</comment>
<gene>
    <name evidence="2" type="ORF">ACFQ2N_05110</name>
</gene>
<organism evidence="2 3">
    <name type="scientific">Pseudoxanthomonas kaohsiungensis</name>
    <dbReference type="NCBI Taxonomy" id="283923"/>
    <lineage>
        <taxon>Bacteria</taxon>
        <taxon>Pseudomonadati</taxon>
        <taxon>Pseudomonadota</taxon>
        <taxon>Gammaproteobacteria</taxon>
        <taxon>Lysobacterales</taxon>
        <taxon>Lysobacteraceae</taxon>
        <taxon>Pseudoxanthomonas</taxon>
    </lineage>
</organism>
<keyword evidence="1" id="KW-1133">Transmembrane helix</keyword>
<name>A0ABW3LTF5_9GAMM</name>
<accession>A0ABW3LTF5</accession>